<reference evidence="3" key="1">
    <citation type="journal article" date="2014" name="Int. J. Syst. Evol. Microbiol.">
        <title>Complete genome sequence of Corynebacterium casei LMG S-19264T (=DSM 44701T), isolated from a smear-ripened cheese.</title>
        <authorList>
            <consortium name="US DOE Joint Genome Institute (JGI-PGF)"/>
            <person name="Walter F."/>
            <person name="Albersmeier A."/>
            <person name="Kalinowski J."/>
            <person name="Ruckert C."/>
        </authorList>
    </citation>
    <scope>NUCLEOTIDE SEQUENCE</scope>
    <source>
        <strain evidence="3">JCM 16108</strain>
    </source>
</reference>
<dbReference type="InterPro" id="IPR036390">
    <property type="entry name" value="WH_DNA-bd_sf"/>
</dbReference>
<evidence type="ECO:0000256" key="1">
    <source>
        <dbReference type="SAM" id="MobiDB-lite"/>
    </source>
</evidence>
<protein>
    <submittedName>
        <fullName evidence="4">DNA-binding transcriptional ArsR family regulator</fullName>
    </submittedName>
</protein>
<keyword evidence="2" id="KW-1133">Transmembrane helix</keyword>
<keyword evidence="4" id="KW-0238">DNA-binding</keyword>
<gene>
    <name evidence="3" type="ORF">GCM10009017_24070</name>
    <name evidence="4" type="ORF">J2752_002481</name>
</gene>
<evidence type="ECO:0000313" key="4">
    <source>
        <dbReference type="EMBL" id="MBP1955558.1"/>
    </source>
</evidence>
<dbReference type="RefSeq" id="WP_188872861.1">
    <property type="nucleotide sequence ID" value="NZ_BMOO01000005.1"/>
</dbReference>
<evidence type="ECO:0000313" key="5">
    <source>
        <dbReference type="Proteomes" id="UP000614609"/>
    </source>
</evidence>
<dbReference type="Proteomes" id="UP000614609">
    <property type="component" value="Unassembled WGS sequence"/>
</dbReference>
<name>A0A830G3U0_9EURY</name>
<dbReference type="AlphaFoldDB" id="A0A830G3U0"/>
<dbReference type="EMBL" id="BMOO01000005">
    <property type="protein sequence ID" value="GGM73333.1"/>
    <property type="molecule type" value="Genomic_DNA"/>
</dbReference>
<dbReference type="Gene3D" id="1.10.10.10">
    <property type="entry name" value="Winged helix-like DNA-binding domain superfamily/Winged helix DNA-binding domain"/>
    <property type="match status" value="1"/>
</dbReference>
<dbReference type="EMBL" id="JAGGKO010000004">
    <property type="protein sequence ID" value="MBP1955558.1"/>
    <property type="molecule type" value="Genomic_DNA"/>
</dbReference>
<keyword evidence="2" id="KW-0812">Transmembrane</keyword>
<feature type="transmembrane region" description="Helical" evidence="2">
    <location>
        <begin position="20"/>
        <end position="44"/>
    </location>
</feature>
<feature type="transmembrane region" description="Helical" evidence="2">
    <location>
        <begin position="80"/>
        <end position="98"/>
    </location>
</feature>
<feature type="region of interest" description="Disordered" evidence="1">
    <location>
        <begin position="103"/>
        <end position="136"/>
    </location>
</feature>
<comment type="caution">
    <text evidence="3">The sequence shown here is derived from an EMBL/GenBank/DDBJ whole genome shotgun (WGS) entry which is preliminary data.</text>
</comment>
<keyword evidence="2" id="KW-0472">Membrane</keyword>
<keyword evidence="5" id="KW-1185">Reference proteome</keyword>
<organism evidence="3 5">
    <name type="scientific">Halarchaeum rubridurum</name>
    <dbReference type="NCBI Taxonomy" id="489911"/>
    <lineage>
        <taxon>Archaea</taxon>
        <taxon>Methanobacteriati</taxon>
        <taxon>Methanobacteriota</taxon>
        <taxon>Stenosarchaea group</taxon>
        <taxon>Halobacteria</taxon>
        <taxon>Halobacteriales</taxon>
        <taxon>Halobacteriaceae</taxon>
    </lineage>
</organism>
<accession>A0A830G3U0</accession>
<sequence>MSSVRTFGWRAAEAAVLAGFAFAVGLGLPVALAVGVGALGVALAEAAGERHDAATAARHAALALASGLVAALSFARGVHWLALVALVLAGWLALDALAQRPGATGVSADGGTNADARGVWSTNTTATDAGATRESPAVDVDPEAFADADLAGECLRALRDGPRAPAALADDLGVETQRVRRALAVLDARGAVECDDEGRYRLSGDGVDPFAVLARAADRLVAPLTRLR</sequence>
<dbReference type="GO" id="GO:0003677">
    <property type="term" value="F:DNA binding"/>
    <property type="evidence" value="ECO:0007669"/>
    <property type="project" value="UniProtKB-KW"/>
</dbReference>
<dbReference type="SUPFAM" id="SSF46785">
    <property type="entry name" value="Winged helix' DNA-binding domain"/>
    <property type="match status" value="1"/>
</dbReference>
<reference evidence="4" key="3">
    <citation type="submission" date="2021-03" db="EMBL/GenBank/DDBJ databases">
        <title>Genomic Encyclopedia of Type Strains, Phase IV (KMG-IV): sequencing the most valuable type-strain genomes for metagenomic binning, comparative biology and taxonomic classification.</title>
        <authorList>
            <person name="Goeker M."/>
        </authorList>
    </citation>
    <scope>NUCLEOTIDE SEQUENCE</scope>
    <source>
        <strain evidence="4">DSM 22443</strain>
    </source>
</reference>
<dbReference type="Proteomes" id="UP000765891">
    <property type="component" value="Unassembled WGS sequence"/>
</dbReference>
<proteinExistence type="predicted"/>
<dbReference type="InterPro" id="IPR036388">
    <property type="entry name" value="WH-like_DNA-bd_sf"/>
</dbReference>
<evidence type="ECO:0000256" key="2">
    <source>
        <dbReference type="SAM" id="Phobius"/>
    </source>
</evidence>
<reference evidence="3" key="2">
    <citation type="submission" date="2020-09" db="EMBL/GenBank/DDBJ databases">
        <authorList>
            <person name="Sun Q."/>
            <person name="Ohkuma M."/>
        </authorList>
    </citation>
    <scope>NUCLEOTIDE SEQUENCE</scope>
    <source>
        <strain evidence="3">JCM 16108</strain>
    </source>
</reference>
<evidence type="ECO:0000313" key="3">
    <source>
        <dbReference type="EMBL" id="GGM73333.1"/>
    </source>
</evidence>